<evidence type="ECO:0000313" key="2">
    <source>
        <dbReference type="Proteomes" id="UP000241484"/>
    </source>
</evidence>
<dbReference type="Proteomes" id="UP000241484">
    <property type="component" value="Segment"/>
</dbReference>
<accession>A0A1E1ESD4</accession>
<proteinExistence type="predicted"/>
<name>A0A1E1ESD4_9VIRU</name>
<organism evidence="1 2">
    <name type="scientific">Acanthamoeba castellanii mimivirus</name>
    <dbReference type="NCBI Taxonomy" id="1899318"/>
    <lineage>
        <taxon>Viruses</taxon>
        <taxon>Varidnaviria</taxon>
        <taxon>Bamfordvirae</taxon>
        <taxon>Nucleocytoviricota</taxon>
        <taxon>Megaviricetes</taxon>
        <taxon>Imitervirales</taxon>
        <taxon>Mimiviridae</taxon>
        <taxon>Megamimivirinae</taxon>
        <taxon>Mimivirus</taxon>
    </lineage>
</organism>
<sequence>MSQPHKINLNLPTAGEMNRHFFNASGNVGGTAGHSLSATGSIGGQYNFSNGAFAGGNAGGTYQRIGNVKASAWGAEAYVGYNFMHGK</sequence>
<dbReference type="EMBL" id="AP017644">
    <property type="protein sequence ID" value="BAV61161.1"/>
    <property type="molecule type" value="Genomic_DNA"/>
</dbReference>
<reference evidence="1 2" key="1">
    <citation type="submission" date="2016-09" db="EMBL/GenBank/DDBJ databases">
        <title>Nearly complete genome sequences of 2 Mimiviridae isolates, Mimivirus shirakomae and Mimivirus kasaii from Japanese pond and river mouth.</title>
        <authorList>
            <person name="Takemura M."/>
            <person name="Mikami T."/>
            <person name="Murono S."/>
        </authorList>
    </citation>
    <scope>NUCLEOTIDE SEQUENCE [LARGE SCALE GENOMIC DNA]</scope>
    <source>
        <strain evidence="1 2">Mimivirus kasaii</strain>
    </source>
</reference>
<evidence type="ECO:0000313" key="1">
    <source>
        <dbReference type="EMBL" id="BAV61161.1"/>
    </source>
</evidence>
<protein>
    <submittedName>
        <fullName evidence="1">Uncharacterized protein</fullName>
    </submittedName>
</protein>